<evidence type="ECO:0000313" key="3">
    <source>
        <dbReference type="EMBL" id="CAE4650332.1"/>
    </source>
</evidence>
<dbReference type="PANTHER" id="PTHR11006:SF4">
    <property type="entry name" value="PROTEIN ARGININE N-METHYLTRANSFERASE 7"/>
    <property type="match status" value="1"/>
</dbReference>
<accession>A0A7S4WF44</accession>
<dbReference type="GO" id="GO:0016274">
    <property type="term" value="F:protein-arginine N-methyltransferase activity"/>
    <property type="evidence" value="ECO:0007669"/>
    <property type="project" value="InterPro"/>
</dbReference>
<dbReference type="AlphaFoldDB" id="A0A7S4WF44"/>
<dbReference type="SUPFAM" id="SSF53335">
    <property type="entry name" value="S-adenosyl-L-methionine-dependent methyltransferases"/>
    <property type="match status" value="2"/>
</dbReference>
<dbReference type="InterPro" id="IPR029063">
    <property type="entry name" value="SAM-dependent_MTases_sf"/>
</dbReference>
<organism evidence="3">
    <name type="scientific">Alexandrium monilatum</name>
    <dbReference type="NCBI Taxonomy" id="311494"/>
    <lineage>
        <taxon>Eukaryota</taxon>
        <taxon>Sar</taxon>
        <taxon>Alveolata</taxon>
        <taxon>Dinophyceae</taxon>
        <taxon>Gonyaulacales</taxon>
        <taxon>Pyrocystaceae</taxon>
        <taxon>Alexandrium</taxon>
    </lineage>
</organism>
<dbReference type="Gene3D" id="2.70.160.11">
    <property type="entry name" value="Hnrnp arginine n-methyltransferase1"/>
    <property type="match status" value="1"/>
</dbReference>
<dbReference type="InterPro" id="IPR025799">
    <property type="entry name" value="Arg_MeTrfase"/>
</dbReference>
<feature type="region of interest" description="Disordered" evidence="2">
    <location>
        <begin position="64"/>
        <end position="99"/>
    </location>
</feature>
<dbReference type="Gene3D" id="3.40.50.150">
    <property type="entry name" value="Vaccinia Virus protein VP39"/>
    <property type="match status" value="2"/>
</dbReference>
<evidence type="ECO:0000256" key="2">
    <source>
        <dbReference type="SAM" id="MobiDB-lite"/>
    </source>
</evidence>
<feature type="region of interest" description="Disordered" evidence="2">
    <location>
        <begin position="862"/>
        <end position="882"/>
    </location>
</feature>
<dbReference type="EMBL" id="HBNR01074082">
    <property type="protein sequence ID" value="CAE4650332.1"/>
    <property type="molecule type" value="Transcribed_RNA"/>
</dbReference>
<proteinExistence type="predicted"/>
<evidence type="ECO:0008006" key="4">
    <source>
        <dbReference type="Google" id="ProtNLM"/>
    </source>
</evidence>
<name>A0A7S4WF44_9DINO</name>
<dbReference type="GO" id="GO:0042054">
    <property type="term" value="F:histone methyltransferase activity"/>
    <property type="evidence" value="ECO:0007669"/>
    <property type="project" value="TreeGrafter"/>
</dbReference>
<protein>
    <recommendedName>
        <fullName evidence="4">Protein arginine N-methyltransferase</fullName>
    </recommendedName>
</protein>
<dbReference type="GO" id="GO:0032259">
    <property type="term" value="P:methylation"/>
    <property type="evidence" value="ECO:0007669"/>
    <property type="project" value="UniProtKB-KW"/>
</dbReference>
<keyword evidence="1" id="KW-0949">S-adenosyl-L-methionine</keyword>
<reference evidence="3" key="1">
    <citation type="submission" date="2021-01" db="EMBL/GenBank/DDBJ databases">
        <authorList>
            <person name="Corre E."/>
            <person name="Pelletier E."/>
            <person name="Niang G."/>
            <person name="Scheremetjew M."/>
            <person name="Finn R."/>
            <person name="Kale V."/>
            <person name="Holt S."/>
            <person name="Cochrane G."/>
            <person name="Meng A."/>
            <person name="Brown T."/>
            <person name="Cohen L."/>
        </authorList>
    </citation>
    <scope>NUCLEOTIDE SEQUENCE</scope>
    <source>
        <strain evidence="3">CCMP3105</strain>
    </source>
</reference>
<feature type="compositionally biased region" description="Polar residues" evidence="2">
    <location>
        <begin position="871"/>
        <end position="881"/>
    </location>
</feature>
<gene>
    <name evidence="3" type="ORF">AMON00008_LOCUS52595</name>
</gene>
<evidence type="ECO:0000256" key="1">
    <source>
        <dbReference type="ARBA" id="ARBA00022691"/>
    </source>
</evidence>
<dbReference type="PANTHER" id="PTHR11006">
    <property type="entry name" value="PROTEIN ARGININE N-METHYLTRANSFERASE"/>
    <property type="match status" value="1"/>
</dbReference>
<sequence>MDGQFYASSFADFKAMGCDGAAVEVLREGLAAVPDCPQLLELARREGISASATPAPAAPMLPAATAAAAAPPPATAAPTVQVADWRPPPPPRPSPERVGANPAVQKLFDALDAVAMFTEADASTWAALREGAGGQAEELLAQERCLRAMAVRAFDECKGNLARSGLEARTELLRPPCTPDFPSAVQDACGRGGPHAALREVAGGACPGAFEGDLWDLEGPGAYLQLAQRLSASEAPLARAREIARTGPGTLHALLGAVAQEAAAAVQALPQSTAQVLVIGGHGASAVAAARAGAGRVAVWERNPFVASTAEEALQRNLAGEELQRCSVLDTEQPPEGSWDVVAVDLWQGVSALSGAPFEALQRVQAACGGRRGRVVPAKLLVEVALADGRLTSTSGFDLSGLDSRFRGLSAAPLRLELADDAEAHPTSLQPLLLTETVAAFELDLSQGPGAAAAEDGPVALRPRGLCSGLASMAVVSLRFQLGQDSDGQGAVLRFGQWLPGGYSVAEGSEVAGLSARRGPSRVWVDWDWGRSEEPPMGHMALSDWYYEMLRDGARHDAYDRALRAEVAAARARKGACRVLDVGSGDGILSMMALRAGATAGVGVEVVTAIARLSEQIIALNRRREGHEDAPLPPDDEAPLDIWCTDVRGVSRPPESLKFDVLVSELMDAGGLGENLILLTRGARQRLCHEGAPVIPARLRLLAVLCEVRLPALAGVNMDALWPFWPAGRLEEGLWIGVDLDKREGDFRILTEPTELLSLELGVADVHDVPPRKEVDLSGTTDGTANCVVWWFEAQLSRADPSVVLTNAPKCVDSRHAATCWGQAMAELQPCMEVKQGALAEVTMEVPFGDYQLKFRPRTAAAGSRAAQRKPSATPSPSSRPYSERFVEGLEEYRRFQAETQQFTRGHPIGQNALRTANIGALSVLQRTALCVASQPGLFGVEPSVAAKMLSGWYSVGGEGRV</sequence>